<sequence length="307" mass="31259">MPTRSAALDRVPVPALFVVSGLTQYLGAAIAVGLFAVAGAVEIGWLRVAASALLLLAWRRPWRRRWTRHDLAWVCVFGVALAAMNLAFYVAIDHLPLGTAVAIEFLGPVAVAAVTGSGWRERGAIAVAAVGVVLLAGVTIESGLPREDAVLGLAAIGVAAACWAAYILLGRRVAVAGSGVTSLAVAMTVGALVFAPFLAPAAVPVLGDWRYVVAVAGIALFSSVVPYALEQVILRRVSAATFSVLLALLPATAAAVGAVVLRQVPTVPELVGLALVSGAIAMTASRRGGRDGGSADDGEVPLDPPPA</sequence>
<gene>
    <name evidence="5" type="ORF">FIC82_019455</name>
</gene>
<feature type="transmembrane region" description="Helical" evidence="3">
    <location>
        <begin position="181"/>
        <end position="203"/>
    </location>
</feature>
<feature type="transmembrane region" description="Helical" evidence="3">
    <location>
        <begin position="97"/>
        <end position="116"/>
    </location>
</feature>
<dbReference type="SUPFAM" id="SSF103481">
    <property type="entry name" value="Multidrug resistance efflux transporter EmrE"/>
    <property type="match status" value="2"/>
</dbReference>
<feature type="transmembrane region" description="Helical" evidence="3">
    <location>
        <begin position="12"/>
        <end position="37"/>
    </location>
</feature>
<protein>
    <submittedName>
        <fullName evidence="5">EamA family transporter</fullName>
    </submittedName>
</protein>
<keyword evidence="3" id="KW-0472">Membrane</keyword>
<feature type="transmembrane region" description="Helical" evidence="3">
    <location>
        <begin position="209"/>
        <end position="229"/>
    </location>
</feature>
<dbReference type="EMBL" id="CP052757">
    <property type="protein sequence ID" value="QJW38019.1"/>
    <property type="molecule type" value="Genomic_DNA"/>
</dbReference>
<feature type="transmembrane region" description="Helical" evidence="3">
    <location>
        <begin position="71"/>
        <end position="91"/>
    </location>
</feature>
<dbReference type="AlphaFoldDB" id="A0A6M5UME6"/>
<proteinExistence type="inferred from homology"/>
<feature type="region of interest" description="Disordered" evidence="2">
    <location>
        <begin position="286"/>
        <end position="307"/>
    </location>
</feature>
<keyword evidence="3" id="KW-1133">Transmembrane helix</keyword>
<evidence type="ECO:0000259" key="4">
    <source>
        <dbReference type="Pfam" id="PF00892"/>
    </source>
</evidence>
<dbReference type="InterPro" id="IPR000620">
    <property type="entry name" value="EamA_dom"/>
</dbReference>
<comment type="similarity">
    <text evidence="1">Belongs to the EamA transporter family.</text>
</comment>
<feature type="transmembrane region" description="Helical" evidence="3">
    <location>
        <begin position="43"/>
        <end position="59"/>
    </location>
</feature>
<name>A0A6M5UME6_9MICO</name>
<accession>A0A6M5UME6</accession>
<evidence type="ECO:0000313" key="5">
    <source>
        <dbReference type="EMBL" id="QJW38019.1"/>
    </source>
</evidence>
<evidence type="ECO:0000256" key="3">
    <source>
        <dbReference type="SAM" id="Phobius"/>
    </source>
</evidence>
<feature type="transmembrane region" description="Helical" evidence="3">
    <location>
        <begin position="150"/>
        <end position="169"/>
    </location>
</feature>
<evidence type="ECO:0000313" key="6">
    <source>
        <dbReference type="Proteomes" id="UP000451354"/>
    </source>
</evidence>
<reference evidence="6" key="1">
    <citation type="journal article" date="2022" name="Int. J. Syst. Evol. Microbiol.">
        <title>Cellulosimicrobium protaetiae sp. nov., isolated from the gut of the larva of Protaetia brevitarsis seulensis.</title>
        <authorList>
            <person name="Le Han H."/>
            <person name="Nguyen T.T.H."/>
            <person name="Li Z."/>
            <person name="Shin N.R."/>
            <person name="Kim S.G."/>
        </authorList>
    </citation>
    <scope>NUCLEOTIDE SEQUENCE [LARGE SCALE GENOMIC DNA]</scope>
    <source>
        <strain evidence="6">BI34</strain>
    </source>
</reference>
<dbReference type="Proteomes" id="UP000451354">
    <property type="component" value="Chromosome"/>
</dbReference>
<dbReference type="Pfam" id="PF00892">
    <property type="entry name" value="EamA"/>
    <property type="match status" value="1"/>
</dbReference>
<keyword evidence="3" id="KW-0812">Transmembrane</keyword>
<feature type="transmembrane region" description="Helical" evidence="3">
    <location>
        <begin position="241"/>
        <end position="261"/>
    </location>
</feature>
<dbReference type="GO" id="GO:0016020">
    <property type="term" value="C:membrane"/>
    <property type="evidence" value="ECO:0007669"/>
    <property type="project" value="InterPro"/>
</dbReference>
<dbReference type="KEGG" id="cprt:FIC82_019455"/>
<keyword evidence="6" id="KW-1185">Reference proteome</keyword>
<evidence type="ECO:0000256" key="2">
    <source>
        <dbReference type="SAM" id="MobiDB-lite"/>
    </source>
</evidence>
<dbReference type="RefSeq" id="WP_168732141.1">
    <property type="nucleotide sequence ID" value="NZ_CP052757.1"/>
</dbReference>
<feature type="domain" description="EamA" evidence="4">
    <location>
        <begin position="152"/>
        <end position="283"/>
    </location>
</feature>
<dbReference type="InterPro" id="IPR037185">
    <property type="entry name" value="EmrE-like"/>
</dbReference>
<organism evidence="5 6">
    <name type="scientific">Cellulosimicrobium protaetiae</name>
    <dbReference type="NCBI Taxonomy" id="2587808"/>
    <lineage>
        <taxon>Bacteria</taxon>
        <taxon>Bacillati</taxon>
        <taxon>Actinomycetota</taxon>
        <taxon>Actinomycetes</taxon>
        <taxon>Micrococcales</taxon>
        <taxon>Promicromonosporaceae</taxon>
        <taxon>Cellulosimicrobium</taxon>
    </lineage>
</organism>
<evidence type="ECO:0000256" key="1">
    <source>
        <dbReference type="ARBA" id="ARBA00007362"/>
    </source>
</evidence>
<feature type="transmembrane region" description="Helical" evidence="3">
    <location>
        <begin position="123"/>
        <end position="144"/>
    </location>
</feature>
<dbReference type="PANTHER" id="PTHR22911">
    <property type="entry name" value="ACYL-MALONYL CONDENSING ENZYME-RELATED"/>
    <property type="match status" value="1"/>
</dbReference>